<name>A0ABM7FZN7_9SPHN</name>
<evidence type="ECO:0000313" key="1">
    <source>
        <dbReference type="EMBL" id="BBF68137.1"/>
    </source>
</evidence>
<accession>A0ABM7FZN7</accession>
<organism evidence="1 2">
    <name type="scientific">Sphingomonas bisphenolicum</name>
    <dbReference type="NCBI Taxonomy" id="296544"/>
    <lineage>
        <taxon>Bacteria</taxon>
        <taxon>Pseudomonadati</taxon>
        <taxon>Pseudomonadota</taxon>
        <taxon>Alphaproteobacteria</taxon>
        <taxon>Sphingomonadales</taxon>
        <taxon>Sphingomonadaceae</taxon>
        <taxon>Sphingomonas</taxon>
    </lineage>
</organism>
<sequence>MTDAEIDALATAFCACTLPKESWTHGAHFATALWFILTRPDVQPERDMPGMIRRYNASVGGVNSATSGYHETITQASMHMARRLLAGLPADVTPTTAYIALMTSPLGDKDWLFAYWSRDVLMATTARLGWVAPDLQPLPAWTDNIGKGRPLAGPPLP</sequence>
<dbReference type="Proteomes" id="UP001059971">
    <property type="component" value="Chromosome 1"/>
</dbReference>
<dbReference type="EMBL" id="AP018817">
    <property type="protein sequence ID" value="BBF68137.1"/>
    <property type="molecule type" value="Genomic_DNA"/>
</dbReference>
<reference evidence="1" key="1">
    <citation type="submission" date="2018-07" db="EMBL/GenBank/DDBJ databases">
        <title>Complete genome sequence of Sphingomonas bisphenolicum strain AO1, a bisphenol A degradative bacterium isolated from Japanese farm field.</title>
        <authorList>
            <person name="Murakami M."/>
            <person name="Koh M."/>
            <person name="Koba S."/>
            <person name="Matsumura Y."/>
        </authorList>
    </citation>
    <scope>NUCLEOTIDE SEQUENCE</scope>
    <source>
        <strain evidence="1">AO1</strain>
    </source>
</reference>
<evidence type="ECO:0000313" key="2">
    <source>
        <dbReference type="Proteomes" id="UP001059971"/>
    </source>
</evidence>
<gene>
    <name evidence="1" type="ORF">SBA_ch1_03370</name>
</gene>
<dbReference type="RefSeq" id="WP_261935679.1">
    <property type="nucleotide sequence ID" value="NZ_AP018817.1"/>
</dbReference>
<keyword evidence="2" id="KW-1185">Reference proteome</keyword>
<proteinExistence type="predicted"/>
<protein>
    <submittedName>
        <fullName evidence="1">Uncharacterized protein</fullName>
    </submittedName>
</protein>